<dbReference type="EMBL" id="JBIHMM010000004">
    <property type="protein sequence ID" value="MFH0255048.1"/>
    <property type="molecule type" value="Genomic_DNA"/>
</dbReference>
<sequence length="435" mass="43708">MLAFMTTDLRPTASPGTAAASASRAGEGQAGAADFQAVLTQLEAERGTESRETEVVAAAPDGDTVETVQGGAEVDDSEVAPVEAGDGSEVIAIPAPFGLSPQTDGAKADLSREISEQSAAENDPDPLADVASVTSGHVSIDPPAGDVPADAGVVDVILKGAVSSREAPLMGPQRARSPEAHIWRSGGVVSGGTLSQSAPLTVSAPALIGDGAAAVPATQGGEANGSGGSLAQAAHAEPGRPLAINSATAPRFEEMRPAPVAIFSGKEGAIPVEAADPLRAGSDAAPVSDAPPRAAGDLRHAGIAHTPQAARHVAVQIAHAAAEGRERSIDVLLNPSELGRVRVSVTQGEAGLVVAVAAERAETLDLMRRNADLLSRCFEEMSAGGASFSFSREGGAADRQAAEPSAPVLVIHEADGKAAPSNGLMLLADRLDIRL</sequence>
<feature type="compositionally biased region" description="Basic and acidic residues" evidence="1">
    <location>
        <begin position="106"/>
        <end position="115"/>
    </location>
</feature>
<comment type="caution">
    <text evidence="3">The sequence shown here is derived from an EMBL/GenBank/DDBJ whole genome shotgun (WGS) entry which is preliminary data.</text>
</comment>
<feature type="compositionally biased region" description="Low complexity" evidence="1">
    <location>
        <begin position="13"/>
        <end position="31"/>
    </location>
</feature>
<name>A0ABW7IAG9_9RHOB</name>
<keyword evidence="3" id="KW-0966">Cell projection</keyword>
<evidence type="ECO:0000256" key="1">
    <source>
        <dbReference type="SAM" id="MobiDB-lite"/>
    </source>
</evidence>
<evidence type="ECO:0000313" key="4">
    <source>
        <dbReference type="Proteomes" id="UP001607157"/>
    </source>
</evidence>
<keyword evidence="4" id="KW-1185">Reference proteome</keyword>
<dbReference type="InterPro" id="IPR038610">
    <property type="entry name" value="FliK-like_C_sf"/>
</dbReference>
<evidence type="ECO:0000259" key="2">
    <source>
        <dbReference type="Pfam" id="PF02120"/>
    </source>
</evidence>
<feature type="domain" description="Flagellar hook-length control protein-like C-terminal" evidence="2">
    <location>
        <begin position="323"/>
        <end position="395"/>
    </location>
</feature>
<feature type="region of interest" description="Disordered" evidence="1">
    <location>
        <begin position="1"/>
        <end position="31"/>
    </location>
</feature>
<dbReference type="InterPro" id="IPR021136">
    <property type="entry name" value="Flagellar_hook_control-like_C"/>
</dbReference>
<evidence type="ECO:0000313" key="3">
    <source>
        <dbReference type="EMBL" id="MFH0255048.1"/>
    </source>
</evidence>
<gene>
    <name evidence="3" type="ORF">ACGRVM_14175</name>
</gene>
<keyword evidence="3" id="KW-0969">Cilium</keyword>
<protein>
    <submittedName>
        <fullName evidence="3">Flagellar hook-length control protein FliK</fullName>
    </submittedName>
</protein>
<dbReference type="Proteomes" id="UP001607157">
    <property type="component" value="Unassembled WGS sequence"/>
</dbReference>
<accession>A0ABW7IAG9</accession>
<dbReference type="RefSeq" id="WP_377172585.1">
    <property type="nucleotide sequence ID" value="NZ_JBHTJC010000004.1"/>
</dbReference>
<proteinExistence type="predicted"/>
<feature type="region of interest" description="Disordered" evidence="1">
    <location>
        <begin position="96"/>
        <end position="127"/>
    </location>
</feature>
<dbReference type="Gene3D" id="3.30.750.140">
    <property type="match status" value="1"/>
</dbReference>
<reference evidence="3 4" key="1">
    <citation type="submission" date="2024-10" db="EMBL/GenBank/DDBJ databases">
        <authorList>
            <person name="Yang X.-N."/>
        </authorList>
    </citation>
    <scope>NUCLEOTIDE SEQUENCE [LARGE SCALE GENOMIC DNA]</scope>
    <source>
        <strain evidence="3 4">CAU 1059</strain>
    </source>
</reference>
<dbReference type="Pfam" id="PF02120">
    <property type="entry name" value="Flg_hook"/>
    <property type="match status" value="1"/>
</dbReference>
<keyword evidence="3" id="KW-0282">Flagellum</keyword>
<organism evidence="3 4">
    <name type="scientific">Roseovarius aquimarinus</name>
    <dbReference type="NCBI Taxonomy" id="1229156"/>
    <lineage>
        <taxon>Bacteria</taxon>
        <taxon>Pseudomonadati</taxon>
        <taxon>Pseudomonadota</taxon>
        <taxon>Alphaproteobacteria</taxon>
        <taxon>Rhodobacterales</taxon>
        <taxon>Roseobacteraceae</taxon>
        <taxon>Roseovarius</taxon>
    </lineage>
</organism>